<sequence>MHEPFEGHQTDSRIVYVKAIDVTDLPDEVQGQIEGLEQLYAVHDSEGQQLALVADRNLAFRLARQNDYAPVAVH</sequence>
<accession>A0A858STG8</accession>
<evidence type="ECO:0000313" key="2">
    <source>
        <dbReference type="Proteomes" id="UP000503308"/>
    </source>
</evidence>
<gene>
    <name evidence="1" type="ORF">G3256_14125</name>
</gene>
<dbReference type="Pfam" id="PF06620">
    <property type="entry name" value="DUF1150"/>
    <property type="match status" value="1"/>
</dbReference>
<keyword evidence="2" id="KW-1185">Reference proteome</keyword>
<dbReference type="RefSeq" id="WP_169641448.1">
    <property type="nucleotide sequence ID" value="NZ_CP048788.1"/>
</dbReference>
<organism evidence="1 2">
    <name type="scientific">Roseobacter ponti</name>
    <dbReference type="NCBI Taxonomy" id="1891787"/>
    <lineage>
        <taxon>Bacteria</taxon>
        <taxon>Pseudomonadati</taxon>
        <taxon>Pseudomonadota</taxon>
        <taxon>Alphaproteobacteria</taxon>
        <taxon>Rhodobacterales</taxon>
        <taxon>Roseobacteraceae</taxon>
        <taxon>Roseobacter</taxon>
    </lineage>
</organism>
<name>A0A858STG8_9RHOB</name>
<proteinExistence type="predicted"/>
<protein>
    <submittedName>
        <fullName evidence="1">DUF1150 family protein</fullName>
    </submittedName>
</protein>
<dbReference type="EMBL" id="CP048788">
    <property type="protein sequence ID" value="QJF52229.1"/>
    <property type="molecule type" value="Genomic_DNA"/>
</dbReference>
<dbReference type="KEGG" id="rpon:G3256_14125"/>
<dbReference type="InterPro" id="IPR009531">
    <property type="entry name" value="DUF1150"/>
</dbReference>
<dbReference type="Proteomes" id="UP000503308">
    <property type="component" value="Chromosome"/>
</dbReference>
<dbReference type="AlphaFoldDB" id="A0A858STG8"/>
<evidence type="ECO:0000313" key="1">
    <source>
        <dbReference type="EMBL" id="QJF52229.1"/>
    </source>
</evidence>
<reference evidence="1 2" key="1">
    <citation type="submission" date="2020-02" db="EMBL/GenBank/DDBJ databases">
        <title>Genome sequence of Roseobacter ponti.</title>
        <authorList>
            <person name="Hollensteiner J."/>
            <person name="Schneider D."/>
            <person name="Poehlein A."/>
            <person name="Daniel R."/>
        </authorList>
    </citation>
    <scope>NUCLEOTIDE SEQUENCE [LARGE SCALE GENOMIC DNA]</scope>
    <source>
        <strain evidence="1 2">DSM 106830</strain>
    </source>
</reference>